<dbReference type="Proteomes" id="UP000242188">
    <property type="component" value="Unassembled WGS sequence"/>
</dbReference>
<keyword evidence="8" id="KW-0460">Magnesium</keyword>
<feature type="signal peptide" evidence="10">
    <location>
        <begin position="1"/>
        <end position="26"/>
    </location>
</feature>
<dbReference type="NCBIfam" id="NF000658">
    <property type="entry name" value="PRK00029.1"/>
    <property type="match status" value="1"/>
</dbReference>
<keyword evidence="4" id="KW-0548">Nucleotidyltransferase</keyword>
<evidence type="ECO:0000256" key="4">
    <source>
        <dbReference type="ARBA" id="ARBA00022695"/>
    </source>
</evidence>
<evidence type="ECO:0000256" key="6">
    <source>
        <dbReference type="ARBA" id="ARBA00022741"/>
    </source>
</evidence>
<keyword evidence="12" id="KW-1185">Reference proteome</keyword>
<dbReference type="GO" id="GO:0046872">
    <property type="term" value="F:metal ion binding"/>
    <property type="evidence" value="ECO:0007669"/>
    <property type="project" value="UniProtKB-KW"/>
</dbReference>
<evidence type="ECO:0000256" key="7">
    <source>
        <dbReference type="ARBA" id="ARBA00022840"/>
    </source>
</evidence>
<evidence type="ECO:0000313" key="11">
    <source>
        <dbReference type="EMBL" id="OWF42250.1"/>
    </source>
</evidence>
<keyword evidence="5" id="KW-0479">Metal-binding</keyword>
<gene>
    <name evidence="11" type="ORF">KP79_PYT16425</name>
</gene>
<dbReference type="GO" id="GO:0005524">
    <property type="term" value="F:ATP binding"/>
    <property type="evidence" value="ECO:0007669"/>
    <property type="project" value="UniProtKB-KW"/>
</dbReference>
<reference evidence="11 12" key="1">
    <citation type="journal article" date="2017" name="Nat. Ecol. Evol.">
        <title>Scallop genome provides insights into evolution of bilaterian karyotype and development.</title>
        <authorList>
            <person name="Wang S."/>
            <person name="Zhang J."/>
            <person name="Jiao W."/>
            <person name="Li J."/>
            <person name="Xun X."/>
            <person name="Sun Y."/>
            <person name="Guo X."/>
            <person name="Huan P."/>
            <person name="Dong B."/>
            <person name="Zhang L."/>
            <person name="Hu X."/>
            <person name="Sun X."/>
            <person name="Wang J."/>
            <person name="Zhao C."/>
            <person name="Wang Y."/>
            <person name="Wang D."/>
            <person name="Huang X."/>
            <person name="Wang R."/>
            <person name="Lv J."/>
            <person name="Li Y."/>
            <person name="Zhang Z."/>
            <person name="Liu B."/>
            <person name="Lu W."/>
            <person name="Hui Y."/>
            <person name="Liang J."/>
            <person name="Zhou Z."/>
            <person name="Hou R."/>
            <person name="Li X."/>
            <person name="Liu Y."/>
            <person name="Li H."/>
            <person name="Ning X."/>
            <person name="Lin Y."/>
            <person name="Zhao L."/>
            <person name="Xing Q."/>
            <person name="Dou J."/>
            <person name="Li Y."/>
            <person name="Mao J."/>
            <person name="Guo H."/>
            <person name="Dou H."/>
            <person name="Li T."/>
            <person name="Mu C."/>
            <person name="Jiang W."/>
            <person name="Fu Q."/>
            <person name="Fu X."/>
            <person name="Miao Y."/>
            <person name="Liu J."/>
            <person name="Yu Q."/>
            <person name="Li R."/>
            <person name="Liao H."/>
            <person name="Li X."/>
            <person name="Kong Y."/>
            <person name="Jiang Z."/>
            <person name="Chourrout D."/>
            <person name="Li R."/>
            <person name="Bao Z."/>
        </authorList>
    </citation>
    <scope>NUCLEOTIDE SEQUENCE [LARGE SCALE GENOMIC DNA]</scope>
    <source>
        <strain evidence="11 12">PY_sf001</strain>
    </source>
</reference>
<keyword evidence="3" id="KW-0808">Transferase</keyword>
<keyword evidence="6" id="KW-0547">Nucleotide-binding</keyword>
<evidence type="ECO:0000256" key="1">
    <source>
        <dbReference type="ARBA" id="ARBA00001946"/>
    </source>
</evidence>
<keyword evidence="7" id="KW-0067">ATP-binding</keyword>
<dbReference type="AlphaFoldDB" id="A0A210Q0I0"/>
<dbReference type="STRING" id="6573.A0A210Q0I0"/>
<comment type="caution">
    <text evidence="11">The sequence shown here is derived from an EMBL/GenBank/DDBJ whole genome shotgun (WGS) entry which is preliminary data.</text>
</comment>
<evidence type="ECO:0000256" key="5">
    <source>
        <dbReference type="ARBA" id="ARBA00022723"/>
    </source>
</evidence>
<evidence type="ECO:0000256" key="10">
    <source>
        <dbReference type="SAM" id="SignalP"/>
    </source>
</evidence>
<dbReference type="Pfam" id="PF02696">
    <property type="entry name" value="SelO"/>
    <property type="match status" value="1"/>
</dbReference>
<dbReference type="HAMAP" id="MF_00692">
    <property type="entry name" value="SelO"/>
    <property type="match status" value="1"/>
</dbReference>
<evidence type="ECO:0000256" key="9">
    <source>
        <dbReference type="ARBA" id="ARBA00031547"/>
    </source>
</evidence>
<accession>A0A210Q0I0</accession>
<name>A0A210Q0I0_MIZYE</name>
<dbReference type="OrthoDB" id="10254721at2759"/>
<protein>
    <recommendedName>
        <fullName evidence="9">Selenoprotein O</fullName>
    </recommendedName>
</protein>
<proteinExistence type="inferred from homology"/>
<evidence type="ECO:0000256" key="8">
    <source>
        <dbReference type="ARBA" id="ARBA00022842"/>
    </source>
</evidence>
<dbReference type="InterPro" id="IPR003846">
    <property type="entry name" value="SelO"/>
</dbReference>
<dbReference type="GO" id="GO:0016779">
    <property type="term" value="F:nucleotidyltransferase activity"/>
    <property type="evidence" value="ECO:0007669"/>
    <property type="project" value="UniProtKB-KW"/>
</dbReference>
<dbReference type="PANTHER" id="PTHR12153">
    <property type="entry name" value="SELENOPROTEIN O"/>
    <property type="match status" value="1"/>
</dbReference>
<dbReference type="PANTHER" id="PTHR12153:SF18">
    <property type="entry name" value="SELENOPROTEIN O"/>
    <property type="match status" value="1"/>
</dbReference>
<comment type="cofactor">
    <cofactor evidence="1">
        <name>Mg(2+)</name>
        <dbReference type="ChEBI" id="CHEBI:18420"/>
    </cofactor>
</comment>
<evidence type="ECO:0000256" key="3">
    <source>
        <dbReference type="ARBA" id="ARBA00022679"/>
    </source>
</evidence>
<evidence type="ECO:0000313" key="12">
    <source>
        <dbReference type="Proteomes" id="UP000242188"/>
    </source>
</evidence>
<feature type="chain" id="PRO_5011990191" description="Selenoprotein O" evidence="10">
    <location>
        <begin position="27"/>
        <end position="583"/>
    </location>
</feature>
<dbReference type="EMBL" id="NEDP02005302">
    <property type="protein sequence ID" value="OWF42250.1"/>
    <property type="molecule type" value="Genomic_DNA"/>
</dbReference>
<keyword evidence="10" id="KW-0732">Signal</keyword>
<evidence type="ECO:0000256" key="2">
    <source>
        <dbReference type="ARBA" id="ARBA00009747"/>
    </source>
</evidence>
<organism evidence="11 12">
    <name type="scientific">Mizuhopecten yessoensis</name>
    <name type="common">Japanese scallop</name>
    <name type="synonym">Patinopecten yessoensis</name>
    <dbReference type="NCBI Taxonomy" id="6573"/>
    <lineage>
        <taxon>Eukaryota</taxon>
        <taxon>Metazoa</taxon>
        <taxon>Spiralia</taxon>
        <taxon>Lophotrochozoa</taxon>
        <taxon>Mollusca</taxon>
        <taxon>Bivalvia</taxon>
        <taxon>Autobranchia</taxon>
        <taxon>Pteriomorphia</taxon>
        <taxon>Pectinida</taxon>
        <taxon>Pectinoidea</taxon>
        <taxon>Pectinidae</taxon>
        <taxon>Mizuhopecten</taxon>
    </lineage>
</organism>
<comment type="similarity">
    <text evidence="2">Belongs to the SELO family.</text>
</comment>
<sequence>MFPRVYFRFEVFFTIWLVHFADSCLGYKSCGLNERCVGPYSGFYCKYDVDTCDAGELCLTFRDWKFNKRNLLLEEFPIDPVRDNYVRLVRNSVFSITSPIPLRSSPVLAAISDDVLVNILDLDPAVTRNREFTEFVSGGLNLHGAVPLTHRYGGHQFGSWAGQLGDGRAVMLGEYVNKKGERWELQLKGSGLTPYSRRGDGRAVIRSSIREFLCSEALHYLGVPTSRAASLVISDDPIVRDQFYDGHPQTERAAIVLRASKSWFRFGSLEILARSREIDLLRQLADFIIKKYFVDIKQHGNDRYLELYSAIVEQTASMIATWQAVGFTHGVCNTDNFSILSVTIDYGPFGFLEEYNPGFVPNTSDDEGRYSYERQPDVGYYNLDKLRLALEPLLTTEQAKQMTTILKGYVDTYKAKFMKLFRRKIGLSKEDEDDEQIIAILLKMMEETKTDFTMTFRQLSETNINDLDTAVRSPGDQVWALKKLASHDWFVAWVKMYMAMLVRQNVSESNRQRIMKLTNPRYVLRNWIAQRAITKAEQNDFSEVAKVLRVLERPFTIQEEAEADGFASPPPHWARTLRVSCSS</sequence>